<dbReference type="AlphaFoldDB" id="A0ABD2YVJ1"/>
<dbReference type="EMBL" id="JBJUIK010000012">
    <property type="protein sequence ID" value="KAL3509837.1"/>
    <property type="molecule type" value="Genomic_DNA"/>
</dbReference>
<organism evidence="1 2">
    <name type="scientific">Cinchona calisaya</name>
    <dbReference type="NCBI Taxonomy" id="153742"/>
    <lineage>
        <taxon>Eukaryota</taxon>
        <taxon>Viridiplantae</taxon>
        <taxon>Streptophyta</taxon>
        <taxon>Embryophyta</taxon>
        <taxon>Tracheophyta</taxon>
        <taxon>Spermatophyta</taxon>
        <taxon>Magnoliopsida</taxon>
        <taxon>eudicotyledons</taxon>
        <taxon>Gunneridae</taxon>
        <taxon>Pentapetalae</taxon>
        <taxon>asterids</taxon>
        <taxon>lamiids</taxon>
        <taxon>Gentianales</taxon>
        <taxon>Rubiaceae</taxon>
        <taxon>Cinchonoideae</taxon>
        <taxon>Cinchoneae</taxon>
        <taxon>Cinchona</taxon>
    </lineage>
</organism>
<name>A0ABD2YVJ1_9GENT</name>
<protein>
    <submittedName>
        <fullName evidence="1">Uncharacterized protein</fullName>
    </submittedName>
</protein>
<sequence length="90" mass="10329">MFGSSDSSEEVIDRVLEWVRAKVSGGMKYCFVLSRLLSTRELELSERMESTQVAYKTLAQMAFDCFTNLQQRPARETKQISSVFLMPKPL</sequence>
<evidence type="ECO:0000313" key="1">
    <source>
        <dbReference type="EMBL" id="KAL3509837.1"/>
    </source>
</evidence>
<dbReference type="Proteomes" id="UP001630127">
    <property type="component" value="Unassembled WGS sequence"/>
</dbReference>
<gene>
    <name evidence="1" type="ORF">ACH5RR_029238</name>
</gene>
<accession>A0ABD2YVJ1</accession>
<evidence type="ECO:0000313" key="2">
    <source>
        <dbReference type="Proteomes" id="UP001630127"/>
    </source>
</evidence>
<proteinExistence type="predicted"/>
<comment type="caution">
    <text evidence="1">The sequence shown here is derived from an EMBL/GenBank/DDBJ whole genome shotgun (WGS) entry which is preliminary data.</text>
</comment>
<reference evidence="1 2" key="1">
    <citation type="submission" date="2024-11" db="EMBL/GenBank/DDBJ databases">
        <title>A near-complete genome assembly of Cinchona calisaya.</title>
        <authorList>
            <person name="Lian D.C."/>
            <person name="Zhao X.W."/>
            <person name="Wei L."/>
        </authorList>
    </citation>
    <scope>NUCLEOTIDE SEQUENCE [LARGE SCALE GENOMIC DNA]</scope>
    <source>
        <tissue evidence="1">Nenye</tissue>
    </source>
</reference>
<keyword evidence="2" id="KW-1185">Reference proteome</keyword>